<dbReference type="InterPro" id="IPR013094">
    <property type="entry name" value="AB_hydrolase_3"/>
</dbReference>
<reference evidence="4 6" key="3">
    <citation type="submission" date="2019-07" db="EMBL/GenBank/DDBJ databases">
        <title>Whole genome shotgun sequence of Methylobacterium oxalidis NBRC 107715.</title>
        <authorList>
            <person name="Hosoyama A."/>
            <person name="Uohara A."/>
            <person name="Ohji S."/>
            <person name="Ichikawa N."/>
        </authorList>
    </citation>
    <scope>NUCLEOTIDE SEQUENCE [LARGE SCALE GENOMIC DNA]</scope>
    <source>
        <strain evidence="4 6">NBRC 107715</strain>
    </source>
</reference>
<evidence type="ECO:0000313" key="6">
    <source>
        <dbReference type="Proteomes" id="UP000321960"/>
    </source>
</evidence>
<dbReference type="Proteomes" id="UP000321960">
    <property type="component" value="Unassembled WGS sequence"/>
</dbReference>
<organism evidence="4 6">
    <name type="scientific">Methylobacterium oxalidis</name>
    <dbReference type="NCBI Taxonomy" id="944322"/>
    <lineage>
        <taxon>Bacteria</taxon>
        <taxon>Pseudomonadati</taxon>
        <taxon>Pseudomonadota</taxon>
        <taxon>Alphaproteobacteria</taxon>
        <taxon>Hyphomicrobiales</taxon>
        <taxon>Methylobacteriaceae</taxon>
        <taxon>Methylobacterium</taxon>
    </lineage>
</organism>
<name>A0A512IYY7_9HYPH</name>
<dbReference type="PROSITE" id="PS01173">
    <property type="entry name" value="LIPASE_GDXG_HIS"/>
    <property type="match status" value="1"/>
</dbReference>
<evidence type="ECO:0000313" key="4">
    <source>
        <dbReference type="EMBL" id="GEP02922.1"/>
    </source>
</evidence>
<feature type="domain" description="Alpha/beta hydrolase fold-3" evidence="3">
    <location>
        <begin position="81"/>
        <end position="282"/>
    </location>
</feature>
<reference evidence="5" key="1">
    <citation type="journal article" date="2014" name="Int. J. Syst. Evol. Microbiol.">
        <title>Complete genome of a new Firmicutes species belonging to the dominant human colonic microbiota ('Ruminococcus bicirculans') reveals two chromosomes and a selective capacity to utilize plant glucans.</title>
        <authorList>
            <consortium name="NISC Comparative Sequencing Program"/>
            <person name="Wegmann U."/>
            <person name="Louis P."/>
            <person name="Goesmann A."/>
            <person name="Henrissat B."/>
            <person name="Duncan S.H."/>
            <person name="Flint H.J."/>
        </authorList>
    </citation>
    <scope>NUCLEOTIDE SEQUENCE</scope>
    <source>
        <strain evidence="5">NBRC 107715</strain>
    </source>
</reference>
<dbReference type="InterPro" id="IPR002168">
    <property type="entry name" value="Lipase_GDXG_HIS_AS"/>
</dbReference>
<dbReference type="PANTHER" id="PTHR48081:SF30">
    <property type="entry name" value="ACETYL-HYDROLASE LIPR-RELATED"/>
    <property type="match status" value="1"/>
</dbReference>
<proteinExistence type="inferred from homology"/>
<dbReference type="AlphaFoldDB" id="A0A512IYY7"/>
<protein>
    <submittedName>
        <fullName evidence="4">Alpha/beta hydrolase</fullName>
    </submittedName>
</protein>
<dbReference type="Proteomes" id="UP001156856">
    <property type="component" value="Unassembled WGS sequence"/>
</dbReference>
<dbReference type="InterPro" id="IPR050300">
    <property type="entry name" value="GDXG_lipolytic_enzyme"/>
</dbReference>
<evidence type="ECO:0000313" key="5">
    <source>
        <dbReference type="EMBL" id="GLS65855.1"/>
    </source>
</evidence>
<reference evidence="7" key="2">
    <citation type="journal article" date="2019" name="Int. J. Syst. Evol. Microbiol.">
        <title>The Global Catalogue of Microorganisms (GCM) 10K type strain sequencing project: providing services to taxonomists for standard genome sequencing and annotation.</title>
        <authorList>
            <consortium name="The Broad Institute Genomics Platform"/>
            <consortium name="The Broad Institute Genome Sequencing Center for Infectious Disease"/>
            <person name="Wu L."/>
            <person name="Ma J."/>
        </authorList>
    </citation>
    <scope>NUCLEOTIDE SEQUENCE [LARGE SCALE GENOMIC DNA]</scope>
    <source>
        <strain evidence="7">NBRC 107715</strain>
    </source>
</reference>
<sequence length="309" mass="32409">MTASAIPSGSGTAMASSEIDRVRALLASRPRPTGLAERRERLDWLGSLSTLPQDVRAEPAEAGGVPAEWTVTPGADPGRVLLFLHGGGYVSGSLASHRVMVAQAGREAGARTLALAYRLAPEHPFPAALEDALAAYSFLLASGVEPGRICLAGESAGGGLALATLVRLREAGTPMPACLWCASPWTDLAMTGASIDARDAVDPIIHRGYLEDLAAAYLNGADPGGPLVSPLHADLRDLPPTLIQVGSAETLLDDSVRLARALAAADVAVTLAVWPHMIHAWHLFHQQLREGRDSLAQAGRFVRAHTREA</sequence>
<reference evidence="5" key="4">
    <citation type="submission" date="2023-01" db="EMBL/GenBank/DDBJ databases">
        <title>Draft genome sequence of Methylobacterium oxalidis strain NBRC 107715.</title>
        <authorList>
            <person name="Sun Q."/>
            <person name="Mori K."/>
        </authorList>
    </citation>
    <scope>NUCLEOTIDE SEQUENCE</scope>
    <source>
        <strain evidence="5">NBRC 107715</strain>
    </source>
</reference>
<evidence type="ECO:0000256" key="2">
    <source>
        <dbReference type="ARBA" id="ARBA00022801"/>
    </source>
</evidence>
<evidence type="ECO:0000313" key="7">
    <source>
        <dbReference type="Proteomes" id="UP001156856"/>
    </source>
</evidence>
<comment type="caution">
    <text evidence="4">The sequence shown here is derived from an EMBL/GenBank/DDBJ whole genome shotgun (WGS) entry which is preliminary data.</text>
</comment>
<dbReference type="PANTHER" id="PTHR48081">
    <property type="entry name" value="AB HYDROLASE SUPERFAMILY PROTEIN C4A8.06C"/>
    <property type="match status" value="1"/>
</dbReference>
<dbReference type="InterPro" id="IPR029058">
    <property type="entry name" value="AB_hydrolase_fold"/>
</dbReference>
<keyword evidence="2 4" id="KW-0378">Hydrolase</keyword>
<dbReference type="SUPFAM" id="SSF53474">
    <property type="entry name" value="alpha/beta-Hydrolases"/>
    <property type="match status" value="1"/>
</dbReference>
<keyword evidence="7" id="KW-1185">Reference proteome</keyword>
<evidence type="ECO:0000259" key="3">
    <source>
        <dbReference type="Pfam" id="PF07859"/>
    </source>
</evidence>
<dbReference type="GO" id="GO:0004806">
    <property type="term" value="F:triacylglycerol lipase activity"/>
    <property type="evidence" value="ECO:0007669"/>
    <property type="project" value="TreeGrafter"/>
</dbReference>
<comment type="similarity">
    <text evidence="1">Belongs to the 'GDXG' lipolytic enzyme family.</text>
</comment>
<accession>A0A512IYY7</accession>
<dbReference type="EMBL" id="BJZU01000014">
    <property type="protein sequence ID" value="GEP02922.1"/>
    <property type="molecule type" value="Genomic_DNA"/>
</dbReference>
<evidence type="ECO:0000256" key="1">
    <source>
        <dbReference type="ARBA" id="ARBA00010515"/>
    </source>
</evidence>
<dbReference type="Pfam" id="PF07859">
    <property type="entry name" value="Abhydrolase_3"/>
    <property type="match status" value="1"/>
</dbReference>
<dbReference type="Gene3D" id="3.40.50.1820">
    <property type="entry name" value="alpha/beta hydrolase"/>
    <property type="match status" value="1"/>
</dbReference>
<dbReference type="EMBL" id="BSPK01000084">
    <property type="protein sequence ID" value="GLS65855.1"/>
    <property type="molecule type" value="Genomic_DNA"/>
</dbReference>
<gene>
    <name evidence="5" type="ORF">GCM10007888_42370</name>
    <name evidence="4" type="ORF">MOX02_09600</name>
</gene>